<evidence type="ECO:0000313" key="1">
    <source>
        <dbReference type="EMBL" id="BAD90609.1"/>
    </source>
</evidence>
<sequence>MLNACYSNHSFVDFVASTVSVQTIAENLTKKPFGDLLLFLLNFNFFT</sequence>
<gene>
    <name evidence="1" type="primary">PBCN07</name>
</gene>
<dbReference type="AlphaFoldDB" id="Q5DWD0"/>
<accession>Q5DWD0</accession>
<protein>
    <submittedName>
        <fullName evidence="1">Uncharacterized protein</fullName>
    </submittedName>
</protein>
<proteinExistence type="predicted"/>
<reference evidence="1" key="1">
    <citation type="submission" date="2004-09" db="EMBL/GenBank/DDBJ databases">
        <title>Complete sequence of Clostridium perfringens plasmid pBCNF5603, which carries a gene cluster also found on the chromosomes of Enterococcus faecalis and Streptococcus agalactiae.</title>
        <authorList>
            <person name="Miyamoto K."/>
            <person name="Tamura M."/>
            <person name="McClane B.A."/>
            <person name="Akimoto S."/>
        </authorList>
    </citation>
    <scope>NUCLEOTIDE SEQUENCE</scope>
    <source>
        <strain evidence="1">F5603</strain>
        <plasmid evidence="1">pBCNF5603</plasmid>
    </source>
</reference>
<keyword evidence="1" id="KW-0614">Plasmid</keyword>
<name>Q5DWD0_CLOPF</name>
<organism evidence="1">
    <name type="scientific">Clostridium perfringens</name>
    <dbReference type="NCBI Taxonomy" id="1502"/>
    <lineage>
        <taxon>Bacteria</taxon>
        <taxon>Bacillati</taxon>
        <taxon>Bacillota</taxon>
        <taxon>Clostridia</taxon>
        <taxon>Eubacteriales</taxon>
        <taxon>Clostridiaceae</taxon>
        <taxon>Clostridium</taxon>
    </lineage>
</organism>
<geneLocation type="plasmid" evidence="1">
    <name>pBCNF5603</name>
</geneLocation>
<dbReference type="EMBL" id="AB189671">
    <property type="protein sequence ID" value="BAD90609.1"/>
    <property type="molecule type" value="Genomic_DNA"/>
</dbReference>